<name>A0AAV6YWV2_ENGPU</name>
<gene>
    <name evidence="2" type="ORF">GDO81_022637</name>
</gene>
<evidence type="ECO:0000313" key="3">
    <source>
        <dbReference type="Proteomes" id="UP000824782"/>
    </source>
</evidence>
<reference evidence="2" key="1">
    <citation type="thesis" date="2020" institute="ProQuest LLC" country="789 East Eisenhower Parkway, Ann Arbor, MI, USA">
        <title>Comparative Genomics and Chromosome Evolution.</title>
        <authorList>
            <person name="Mudd A.B."/>
        </authorList>
    </citation>
    <scope>NUCLEOTIDE SEQUENCE</scope>
    <source>
        <strain evidence="2">237g6f4</strain>
        <tissue evidence="2">Blood</tissue>
    </source>
</reference>
<feature type="transmembrane region" description="Helical" evidence="1">
    <location>
        <begin position="20"/>
        <end position="41"/>
    </location>
</feature>
<dbReference type="AlphaFoldDB" id="A0AAV6YWV2"/>
<evidence type="ECO:0000256" key="1">
    <source>
        <dbReference type="SAM" id="Phobius"/>
    </source>
</evidence>
<keyword evidence="3" id="KW-1185">Reference proteome</keyword>
<protein>
    <submittedName>
        <fullName evidence="2">Uncharacterized protein</fullName>
    </submittedName>
</protein>
<evidence type="ECO:0000313" key="2">
    <source>
        <dbReference type="EMBL" id="KAG8538448.1"/>
    </source>
</evidence>
<proteinExistence type="predicted"/>
<keyword evidence="1" id="KW-0472">Membrane</keyword>
<dbReference type="Proteomes" id="UP000824782">
    <property type="component" value="Unassembled WGS sequence"/>
</dbReference>
<dbReference type="EMBL" id="WNYA01021138">
    <property type="protein sequence ID" value="KAG8538448.1"/>
    <property type="molecule type" value="Genomic_DNA"/>
</dbReference>
<organism evidence="2 3">
    <name type="scientific">Engystomops pustulosus</name>
    <name type="common">Tungara frog</name>
    <name type="synonym">Physalaemus pustulosus</name>
    <dbReference type="NCBI Taxonomy" id="76066"/>
    <lineage>
        <taxon>Eukaryota</taxon>
        <taxon>Metazoa</taxon>
        <taxon>Chordata</taxon>
        <taxon>Craniata</taxon>
        <taxon>Vertebrata</taxon>
        <taxon>Euteleostomi</taxon>
        <taxon>Amphibia</taxon>
        <taxon>Batrachia</taxon>
        <taxon>Anura</taxon>
        <taxon>Neobatrachia</taxon>
        <taxon>Hyloidea</taxon>
        <taxon>Leptodactylidae</taxon>
        <taxon>Leiuperinae</taxon>
        <taxon>Engystomops</taxon>
    </lineage>
</organism>
<sequence>MTCCTMATSTAQEERTACEWRLFTCISVCPDVILFIFSFIFKPFRSSRTIFLNITSGETTKKKLKQRKKSNSKQHFRTYVNCFAETHTAHKL</sequence>
<accession>A0AAV6YWV2</accession>
<keyword evidence="1" id="KW-0812">Transmembrane</keyword>
<comment type="caution">
    <text evidence="2">The sequence shown here is derived from an EMBL/GenBank/DDBJ whole genome shotgun (WGS) entry which is preliminary data.</text>
</comment>
<keyword evidence="1" id="KW-1133">Transmembrane helix</keyword>